<dbReference type="GO" id="GO:0016787">
    <property type="term" value="F:hydrolase activity"/>
    <property type="evidence" value="ECO:0007669"/>
    <property type="project" value="InterPro"/>
</dbReference>
<name>A0A1H8ZWJ5_9ACTN</name>
<organism evidence="5 6">
    <name type="scientific">Microlunatus flavus</name>
    <dbReference type="NCBI Taxonomy" id="1036181"/>
    <lineage>
        <taxon>Bacteria</taxon>
        <taxon>Bacillati</taxon>
        <taxon>Actinomycetota</taxon>
        <taxon>Actinomycetes</taxon>
        <taxon>Propionibacteriales</taxon>
        <taxon>Propionibacteriaceae</taxon>
        <taxon>Microlunatus</taxon>
    </lineage>
</organism>
<gene>
    <name evidence="5" type="ORF">SAMN05421756_101383</name>
</gene>
<evidence type="ECO:0000259" key="4">
    <source>
        <dbReference type="SMART" id="SM00892"/>
    </source>
</evidence>
<dbReference type="SUPFAM" id="SSF54060">
    <property type="entry name" value="His-Me finger endonucleases"/>
    <property type="match status" value="1"/>
</dbReference>
<evidence type="ECO:0000256" key="2">
    <source>
        <dbReference type="PIRSR" id="PIRSR640255-2"/>
    </source>
</evidence>
<dbReference type="AlphaFoldDB" id="A0A1H8ZWJ5"/>
<dbReference type="PANTHER" id="PTHR13966:SF5">
    <property type="entry name" value="ENDONUCLEASE G, MITOCHONDRIAL"/>
    <property type="match status" value="1"/>
</dbReference>
<dbReference type="InterPro" id="IPR044929">
    <property type="entry name" value="DNA/RNA_non-sp_Endonuclease_sf"/>
</dbReference>
<feature type="domain" description="DNA/RNA non-specific endonuclease/pyrophosphatase/phosphodiesterase" evidence="4">
    <location>
        <begin position="40"/>
        <end position="261"/>
    </location>
</feature>
<proteinExistence type="predicted"/>
<dbReference type="Gene3D" id="3.40.570.10">
    <property type="entry name" value="Extracellular Endonuclease, subunit A"/>
    <property type="match status" value="1"/>
</dbReference>
<dbReference type="InterPro" id="IPR020821">
    <property type="entry name" value="ENPP1-3/EXOG-like_nuc-like"/>
</dbReference>
<keyword evidence="5" id="KW-0540">Nuclease</keyword>
<dbReference type="InterPro" id="IPR044925">
    <property type="entry name" value="His-Me_finger_sf"/>
</dbReference>
<protein>
    <submittedName>
        <fullName evidence="5">Endonuclease G</fullName>
    </submittedName>
</protein>
<keyword evidence="2" id="KW-0479">Metal-binding</keyword>
<keyword evidence="6" id="KW-1185">Reference proteome</keyword>
<dbReference type="GO" id="GO:0046872">
    <property type="term" value="F:metal ion binding"/>
    <property type="evidence" value="ECO:0007669"/>
    <property type="project" value="UniProtKB-KW"/>
</dbReference>
<dbReference type="SMART" id="SM00892">
    <property type="entry name" value="Endonuclease_NS"/>
    <property type="match status" value="1"/>
</dbReference>
<reference evidence="6" key="1">
    <citation type="submission" date="2016-10" db="EMBL/GenBank/DDBJ databases">
        <authorList>
            <person name="Varghese N."/>
            <person name="Submissions S."/>
        </authorList>
    </citation>
    <scope>NUCLEOTIDE SEQUENCE [LARGE SCALE GENOMIC DNA]</scope>
    <source>
        <strain evidence="6">CGMCC 4.6856</strain>
    </source>
</reference>
<keyword evidence="5" id="KW-0378">Hydrolase</keyword>
<feature type="binding site" evidence="2">
    <location>
        <position position="138"/>
    </location>
    <ligand>
        <name>Mg(2+)</name>
        <dbReference type="ChEBI" id="CHEBI:18420"/>
        <note>catalytic</note>
    </ligand>
</feature>
<keyword evidence="5" id="KW-0255">Endonuclease</keyword>
<accession>A0A1H8ZWJ5</accession>
<dbReference type="STRING" id="1036181.SAMN05421756_101383"/>
<dbReference type="InterPro" id="IPR001604">
    <property type="entry name" value="Endo_G_ENPP1-like_dom"/>
</dbReference>
<dbReference type="Proteomes" id="UP000198504">
    <property type="component" value="Unassembled WGS sequence"/>
</dbReference>
<evidence type="ECO:0000313" key="5">
    <source>
        <dbReference type="EMBL" id="SEP68643.1"/>
    </source>
</evidence>
<dbReference type="GO" id="GO:0003676">
    <property type="term" value="F:nucleic acid binding"/>
    <property type="evidence" value="ECO:0007669"/>
    <property type="project" value="InterPro"/>
</dbReference>
<dbReference type="GO" id="GO:0004519">
    <property type="term" value="F:endonuclease activity"/>
    <property type="evidence" value="ECO:0007669"/>
    <property type="project" value="UniProtKB-KW"/>
</dbReference>
<evidence type="ECO:0000256" key="1">
    <source>
        <dbReference type="PIRSR" id="PIRSR640255-1"/>
    </source>
</evidence>
<evidence type="ECO:0000313" key="6">
    <source>
        <dbReference type="Proteomes" id="UP000198504"/>
    </source>
</evidence>
<evidence type="ECO:0000259" key="3">
    <source>
        <dbReference type="SMART" id="SM00477"/>
    </source>
</evidence>
<dbReference type="Pfam" id="PF01223">
    <property type="entry name" value="Endonuclease_NS"/>
    <property type="match status" value="1"/>
</dbReference>
<feature type="active site" description="Proton acceptor" evidence="1">
    <location>
        <position position="102"/>
    </location>
</feature>
<dbReference type="EMBL" id="FOFA01000001">
    <property type="protein sequence ID" value="SEP68643.1"/>
    <property type="molecule type" value="Genomic_DNA"/>
</dbReference>
<feature type="domain" description="ENPP1-3/EXOG-like endonuclease/phosphodiesterase" evidence="3">
    <location>
        <begin position="41"/>
        <end position="261"/>
    </location>
</feature>
<dbReference type="InterPro" id="IPR040255">
    <property type="entry name" value="Non-specific_endonuclease"/>
</dbReference>
<sequence>MLGVVMTSSTAPAAPYDPWFLGTPLPLPGTPDGVETATLPFTHFTVVLAPERRLAIVTAANLDGASLVEIDRGDDWHLDPRVPVEAQTGPEVYARNDLDRGHLTRRRDPVWGERAVAEQANVDTFSYVNAAPQAALFNQGELLWSGLEDYVLEHARTYAQRLTVLTAPVFGDDDPPYRGTRIPRRFWKIAAWNDGDPTDPVLAATGYVLDQSAQLDAIDLSDPPGATTAAPTLGAYLTYQVPVVDIATLTGLDLAPLVAADRLPVPTTATPADLRRGAPGLETRWTRLTRASDVRL</sequence>
<dbReference type="PANTHER" id="PTHR13966">
    <property type="entry name" value="ENDONUCLEASE RELATED"/>
    <property type="match status" value="1"/>
</dbReference>
<dbReference type="SMART" id="SM00477">
    <property type="entry name" value="NUC"/>
    <property type="match status" value="1"/>
</dbReference>